<dbReference type="AlphaFoldDB" id="A0A2M9A8M7"/>
<evidence type="ECO:0008006" key="3">
    <source>
        <dbReference type="Google" id="ProtNLM"/>
    </source>
</evidence>
<dbReference type="OrthoDB" id="9794474at2"/>
<dbReference type="Gene3D" id="3.20.20.140">
    <property type="entry name" value="Metal-dependent hydrolases"/>
    <property type="match status" value="1"/>
</dbReference>
<dbReference type="InterPro" id="IPR016195">
    <property type="entry name" value="Pol/histidinol_Pase-like"/>
</dbReference>
<name>A0A2M9A8M7_9BACT</name>
<evidence type="ECO:0000313" key="1">
    <source>
        <dbReference type="EMBL" id="PJJ42018.1"/>
    </source>
</evidence>
<reference evidence="1 2" key="1">
    <citation type="submission" date="2017-11" db="EMBL/GenBank/DDBJ databases">
        <title>Animal gut microbial communities from fecal samples from Wisconsin, USA.</title>
        <authorList>
            <person name="Neumann A."/>
        </authorList>
    </citation>
    <scope>NUCLEOTIDE SEQUENCE [LARGE SCALE GENOMIC DNA]</scope>
    <source>
        <strain evidence="1 2">UWS3</strain>
    </source>
</reference>
<dbReference type="EMBL" id="PGEX01000001">
    <property type="protein sequence ID" value="PJJ42018.1"/>
    <property type="molecule type" value="Genomic_DNA"/>
</dbReference>
<sequence>MWFDPDYAEMHYKFKLPWSLLYKNEPEILIDAPFQVVPGEDTRLFIVVREANRFPVTLETFEAVFTCGTTRITKAQPIREEVRTPFRFIPISCGKLPSGNYTVETSLTVLLNGKRKRIRRFNLTGLKQNPLQIAVLRNPIPKPEGYIAGETHSHTYISADPVEFGASPAVLQQAAQSVGLDFVFCTDHSYDFAFRDDNYMIRTDASVRYNELRKEIAALPAFPKMIAGEEVSAGNSQGQNVHLLFPGNPFYVPGEGDCGRRWLDNKPTLPIAQIVSQTKLPCFAAHPKEQMGKLERFIFRRGDWHAEDLLKGSQNPIAALEFWNGSRDKGFELGREFWISELEKGNFILPLGGNDAHGDLNEYTGVKIPLFKLKQSHAHVFGYVRTVVQGSDPISAFRGTNLYITDGPALWWTVEGETVTFHFQSTEDFGALQTLTVFAQETLGTKKEAPIAAPLEKISDFEAVAKVSLSGKNYVRAEAETDFKRFALTSACPALKDSART</sequence>
<dbReference type="SUPFAM" id="SSF89550">
    <property type="entry name" value="PHP domain-like"/>
    <property type="match status" value="1"/>
</dbReference>
<keyword evidence="2" id="KW-1185">Reference proteome</keyword>
<proteinExistence type="predicted"/>
<comment type="caution">
    <text evidence="1">The sequence shown here is derived from an EMBL/GenBank/DDBJ whole genome shotgun (WGS) entry which is preliminary data.</text>
</comment>
<protein>
    <recommendedName>
        <fullName evidence="3">Polymerase/histidinol phosphatase N-terminal domain-containing protein</fullName>
    </recommendedName>
</protein>
<dbReference type="RefSeq" id="WP_100425912.1">
    <property type="nucleotide sequence ID" value="NZ_PGEX01000001.1"/>
</dbReference>
<organism evidence="1 2">
    <name type="scientific">Hallerella succinigenes</name>
    <dbReference type="NCBI Taxonomy" id="1896222"/>
    <lineage>
        <taxon>Bacteria</taxon>
        <taxon>Pseudomonadati</taxon>
        <taxon>Fibrobacterota</taxon>
        <taxon>Fibrobacteria</taxon>
        <taxon>Fibrobacterales</taxon>
        <taxon>Fibrobacteraceae</taxon>
        <taxon>Hallerella</taxon>
    </lineage>
</organism>
<accession>A0A2M9A8M7</accession>
<dbReference type="Proteomes" id="UP000231134">
    <property type="component" value="Unassembled WGS sequence"/>
</dbReference>
<evidence type="ECO:0000313" key="2">
    <source>
        <dbReference type="Proteomes" id="UP000231134"/>
    </source>
</evidence>
<gene>
    <name evidence="1" type="ORF">BGX16_2032</name>
</gene>